<dbReference type="Proteomes" id="UP000228531">
    <property type="component" value="Unassembled WGS sequence"/>
</dbReference>
<evidence type="ECO:0000313" key="2">
    <source>
        <dbReference type="Proteomes" id="UP000228531"/>
    </source>
</evidence>
<dbReference type="RefSeq" id="WP_133122525.1">
    <property type="nucleotide sequence ID" value="NZ_PGTY01000001.1"/>
</dbReference>
<organism evidence="1 2">
    <name type="scientific">Yoonia maricola</name>
    <dbReference type="NCBI Taxonomy" id="420999"/>
    <lineage>
        <taxon>Bacteria</taxon>
        <taxon>Pseudomonadati</taxon>
        <taxon>Pseudomonadota</taxon>
        <taxon>Alphaproteobacteria</taxon>
        <taxon>Rhodobacterales</taxon>
        <taxon>Paracoccaceae</taxon>
        <taxon>Yoonia</taxon>
    </lineage>
</organism>
<name>A0A2M8WNN8_9RHOB</name>
<keyword evidence="2" id="KW-1185">Reference proteome</keyword>
<dbReference type="AlphaFoldDB" id="A0A2M8WNN8"/>
<reference evidence="1 2" key="1">
    <citation type="submission" date="2017-11" db="EMBL/GenBank/DDBJ databases">
        <title>Genomic Encyclopedia of Archaeal and Bacterial Type Strains, Phase II (KMG-II): From Individual Species to Whole Genera.</title>
        <authorList>
            <person name="Goeker M."/>
        </authorList>
    </citation>
    <scope>NUCLEOTIDE SEQUENCE [LARGE SCALE GENOMIC DNA]</scope>
    <source>
        <strain evidence="1 2">DSM 29128</strain>
    </source>
</reference>
<dbReference type="OrthoDB" id="282047at204455"/>
<protein>
    <submittedName>
        <fullName evidence="1">Uncharacterized protein</fullName>
    </submittedName>
</protein>
<proteinExistence type="predicted"/>
<dbReference type="EMBL" id="PGTY01000001">
    <property type="protein sequence ID" value="PJI92540.1"/>
    <property type="molecule type" value="Genomic_DNA"/>
</dbReference>
<evidence type="ECO:0000313" key="1">
    <source>
        <dbReference type="EMBL" id="PJI92540.1"/>
    </source>
</evidence>
<sequence length="181" mass="20258">MGRSCTIMACADAHKDTFLQAAGLTNTGQPDPDHNAEFTGASDGRHFFLWRNPLEGKLLRRLDLKKVSQAVPFYHIEIVASVDGAATRRFEDGRCVWWIEGGKTGYAEIGKPPFSKDELIASWERHEQSSGLVSEGEPDAFTLAAEAFVLATGLRHEEDDALNFTSFEGQFPYAKPFWKFW</sequence>
<accession>A0A2M8WNN8</accession>
<gene>
    <name evidence="1" type="ORF">BC777_1393</name>
</gene>
<comment type="caution">
    <text evidence="1">The sequence shown here is derived from an EMBL/GenBank/DDBJ whole genome shotgun (WGS) entry which is preliminary data.</text>
</comment>